<evidence type="ECO:0000313" key="1">
    <source>
        <dbReference type="EMBL" id="MCF3945466.1"/>
    </source>
</evidence>
<dbReference type="RefSeq" id="WP_235702702.1">
    <property type="nucleotide sequence ID" value="NZ_JAKGBZ010000002.1"/>
</dbReference>
<protein>
    <submittedName>
        <fullName evidence="1">Winged helix DNA-binding domain-containing protein</fullName>
    </submittedName>
</protein>
<proteinExistence type="predicted"/>
<keyword evidence="2" id="KW-1185">Reference proteome</keyword>
<accession>A0ABS9DRU8</accession>
<keyword evidence="1" id="KW-0238">DNA-binding</keyword>
<dbReference type="Proteomes" id="UP001521209">
    <property type="component" value="Unassembled WGS sequence"/>
</dbReference>
<dbReference type="PANTHER" id="PTHR38479:SF2">
    <property type="entry name" value="WINGED HELIX DNA-BINDING DOMAIN-CONTAINING PROTEIN"/>
    <property type="match status" value="1"/>
</dbReference>
<evidence type="ECO:0000313" key="2">
    <source>
        <dbReference type="Proteomes" id="UP001521209"/>
    </source>
</evidence>
<dbReference type="PANTHER" id="PTHR38479">
    <property type="entry name" value="LMO0824 PROTEIN"/>
    <property type="match status" value="1"/>
</dbReference>
<dbReference type="GO" id="GO:0003677">
    <property type="term" value="F:DNA binding"/>
    <property type="evidence" value="ECO:0007669"/>
    <property type="project" value="UniProtKB-KW"/>
</dbReference>
<name>A0ABS9DRU8_9PROT</name>
<dbReference type="Pfam" id="PF06224">
    <property type="entry name" value="AlkZ-like"/>
    <property type="match status" value="1"/>
</dbReference>
<dbReference type="InterPro" id="IPR009351">
    <property type="entry name" value="AlkZ-like"/>
</dbReference>
<sequence length="347" mass="37181">MIGDICGLQAQIPSAAEQAASVRTTNLQSGTLTKALETSGTLARTWLMRGTVHIIPSADLPLYSAAIGPAGLRELHRWLGTYGLTPDQITRASDAVCKALETGPLTRKDLADRVVALVGDQARAWIDHGWGGIVKQAALEGAICFGPTKDRDISFVRTDTWFKASPLPKRPPGPEARRCLLDRYLRAYGPATIQGFARWAGIPSGEAKQAGHDLADDLIDITVYDRPTIARREDLDDLATIAPASRVSLLPAFDPYVLGCSVKSHLVDEPHQTLIYRKAGWVAATILIDGRAAGTWEAKPRGKRLNITITPFASSLAKHATDIETAAAPLGRLHGLPIAIQINAAAA</sequence>
<dbReference type="EMBL" id="JAKGBZ010000002">
    <property type="protein sequence ID" value="MCF3945466.1"/>
    <property type="molecule type" value="Genomic_DNA"/>
</dbReference>
<organism evidence="1 2">
    <name type="scientific">Acidiphilium iwatense</name>
    <dbReference type="NCBI Taxonomy" id="768198"/>
    <lineage>
        <taxon>Bacteria</taxon>
        <taxon>Pseudomonadati</taxon>
        <taxon>Pseudomonadota</taxon>
        <taxon>Alphaproteobacteria</taxon>
        <taxon>Acetobacterales</taxon>
        <taxon>Acidocellaceae</taxon>
        <taxon>Acidiphilium</taxon>
    </lineage>
</organism>
<reference evidence="1 2" key="1">
    <citation type="submission" date="2022-01" db="EMBL/GenBank/DDBJ databases">
        <authorList>
            <person name="Won M."/>
            <person name="Kim S.-J."/>
            <person name="Kwon S.-W."/>
        </authorList>
    </citation>
    <scope>NUCLEOTIDE SEQUENCE [LARGE SCALE GENOMIC DNA]</scope>
    <source>
        <strain evidence="1 2">KCTC 23505</strain>
    </source>
</reference>
<comment type="caution">
    <text evidence="1">The sequence shown here is derived from an EMBL/GenBank/DDBJ whole genome shotgun (WGS) entry which is preliminary data.</text>
</comment>
<gene>
    <name evidence="1" type="ORF">L2A60_02050</name>
</gene>